<protein>
    <submittedName>
        <fullName evidence="2">Putative F0F1-ATPase subunit (ATPase_gene1)</fullName>
    </submittedName>
</protein>
<gene>
    <name evidence="2" type="ORF">AW09_003173</name>
</gene>
<feature type="transmembrane region" description="Helical" evidence="1">
    <location>
        <begin position="27"/>
        <end position="46"/>
    </location>
</feature>
<evidence type="ECO:0000313" key="3">
    <source>
        <dbReference type="Proteomes" id="UP000020077"/>
    </source>
</evidence>
<organism evidence="2 3">
    <name type="scientific">Candidatus Accumulibacter phosphatis</name>
    <dbReference type="NCBI Taxonomy" id="327160"/>
    <lineage>
        <taxon>Bacteria</taxon>
        <taxon>Pseudomonadati</taxon>
        <taxon>Pseudomonadota</taxon>
        <taxon>Betaproteobacteria</taxon>
        <taxon>Candidatus Accumulibacter</taxon>
    </lineage>
</organism>
<dbReference type="Pfam" id="PF09527">
    <property type="entry name" value="ATPase_gene1"/>
    <property type="match status" value="1"/>
</dbReference>
<feature type="transmembrane region" description="Helical" evidence="1">
    <location>
        <begin position="66"/>
        <end position="86"/>
    </location>
</feature>
<dbReference type="Proteomes" id="UP000020077">
    <property type="component" value="Unassembled WGS sequence"/>
</dbReference>
<dbReference type="EMBL" id="JDVG02000507">
    <property type="protein sequence ID" value="KFB71678.1"/>
    <property type="molecule type" value="Genomic_DNA"/>
</dbReference>
<sequence length="90" mass="10497">MNDDKWRRELSRDSERLKEAERSRRSLLAQTVFLGSLSMLFLAPLLAGAYLGRWLDSLGEGYTVRWTVNLILIGLALGVFNVYLFIRKYW</sequence>
<evidence type="ECO:0000256" key="1">
    <source>
        <dbReference type="SAM" id="Phobius"/>
    </source>
</evidence>
<accession>A0A080LTD9</accession>
<reference evidence="2 3" key="1">
    <citation type="submission" date="2014-02" db="EMBL/GenBank/DDBJ databases">
        <title>Expanding our view of genomic diversity in Candidatus Accumulibacter clades.</title>
        <authorList>
            <person name="Skennerton C.T."/>
            <person name="Barr J.J."/>
            <person name="Slater F.R."/>
            <person name="Bond P.L."/>
            <person name="Tyson G.W."/>
        </authorList>
    </citation>
    <scope>NUCLEOTIDE SEQUENCE [LARGE SCALE GENOMIC DNA]</scope>
    <source>
        <strain evidence="3">BA-91</strain>
    </source>
</reference>
<keyword evidence="1" id="KW-0472">Membrane</keyword>
<proteinExistence type="predicted"/>
<evidence type="ECO:0000313" key="2">
    <source>
        <dbReference type="EMBL" id="KFB71678.1"/>
    </source>
</evidence>
<name>A0A080LTD9_9PROT</name>
<keyword evidence="1" id="KW-1133">Transmembrane helix</keyword>
<comment type="caution">
    <text evidence="2">The sequence shown here is derived from an EMBL/GenBank/DDBJ whole genome shotgun (WGS) entry which is preliminary data.</text>
</comment>
<dbReference type="InterPro" id="IPR032820">
    <property type="entry name" value="ATPase_put"/>
</dbReference>
<dbReference type="AlphaFoldDB" id="A0A080LTD9"/>
<keyword evidence="1" id="KW-0812">Transmembrane</keyword>